<feature type="chain" id="PRO_5046432214" evidence="3">
    <location>
        <begin position="22"/>
        <end position="659"/>
    </location>
</feature>
<keyword evidence="2" id="KW-0812">Transmembrane</keyword>
<dbReference type="PANTHER" id="PTHR10579:SF43">
    <property type="entry name" value="ZINC FINGER (C3HC4-TYPE RING FINGER) FAMILY PROTEIN"/>
    <property type="match status" value="1"/>
</dbReference>
<comment type="caution">
    <text evidence="5">The sequence shown here is derived from an EMBL/GenBank/DDBJ whole genome shotgun (WGS) entry which is preliminary data.</text>
</comment>
<dbReference type="InterPro" id="IPR051266">
    <property type="entry name" value="CLCR"/>
</dbReference>
<dbReference type="Pfam" id="PF00092">
    <property type="entry name" value="VWA"/>
    <property type="match status" value="1"/>
</dbReference>
<dbReference type="RefSeq" id="WP_310071988.1">
    <property type="nucleotide sequence ID" value="NZ_JAVDVX010000003.1"/>
</dbReference>
<evidence type="ECO:0000313" key="5">
    <source>
        <dbReference type="EMBL" id="MDR7090014.1"/>
    </source>
</evidence>
<evidence type="ECO:0000256" key="3">
    <source>
        <dbReference type="SAM" id="SignalP"/>
    </source>
</evidence>
<protein>
    <submittedName>
        <fullName evidence="5">Uncharacterized protein (TIGR03503 family)</fullName>
    </submittedName>
</protein>
<feature type="signal peptide" evidence="3">
    <location>
        <begin position="1"/>
        <end position="21"/>
    </location>
</feature>
<dbReference type="InterPro" id="IPR017868">
    <property type="entry name" value="Filamin/ABP280_repeat-like"/>
</dbReference>
<dbReference type="EMBL" id="JAVDVX010000003">
    <property type="protein sequence ID" value="MDR7090014.1"/>
    <property type="molecule type" value="Genomic_DNA"/>
</dbReference>
<reference evidence="5 6" key="1">
    <citation type="submission" date="2023-07" db="EMBL/GenBank/DDBJ databases">
        <title>Sorghum-associated microbial communities from plants grown in Nebraska, USA.</title>
        <authorList>
            <person name="Schachtman D."/>
        </authorList>
    </citation>
    <scope>NUCLEOTIDE SEQUENCE [LARGE SCALE GENOMIC DNA]</scope>
    <source>
        <strain evidence="5 6">BE190</strain>
    </source>
</reference>
<dbReference type="SUPFAM" id="SSF53300">
    <property type="entry name" value="vWA-like"/>
    <property type="match status" value="1"/>
</dbReference>
<dbReference type="PROSITE" id="PS50194">
    <property type="entry name" value="FILAMIN_REPEAT"/>
    <property type="match status" value="1"/>
</dbReference>
<dbReference type="SUPFAM" id="SSF81296">
    <property type="entry name" value="E set domains"/>
    <property type="match status" value="1"/>
</dbReference>
<dbReference type="PANTHER" id="PTHR10579">
    <property type="entry name" value="CALCIUM-ACTIVATED CHLORIDE CHANNEL REGULATOR"/>
    <property type="match status" value="1"/>
</dbReference>
<evidence type="ECO:0000256" key="2">
    <source>
        <dbReference type="SAM" id="Phobius"/>
    </source>
</evidence>
<keyword evidence="6" id="KW-1185">Reference proteome</keyword>
<feature type="region of interest" description="Disordered" evidence="1">
    <location>
        <begin position="523"/>
        <end position="551"/>
    </location>
</feature>
<dbReference type="InterPro" id="IPR002035">
    <property type="entry name" value="VWF_A"/>
</dbReference>
<feature type="domain" description="VWFA" evidence="4">
    <location>
        <begin position="31"/>
        <end position="216"/>
    </location>
</feature>
<dbReference type="SMART" id="SM00327">
    <property type="entry name" value="VWA"/>
    <property type="match status" value="1"/>
</dbReference>
<dbReference type="CDD" id="cd00198">
    <property type="entry name" value="vWFA"/>
    <property type="match status" value="1"/>
</dbReference>
<evidence type="ECO:0000259" key="4">
    <source>
        <dbReference type="PROSITE" id="PS50234"/>
    </source>
</evidence>
<feature type="transmembrane region" description="Helical" evidence="2">
    <location>
        <begin position="557"/>
        <end position="578"/>
    </location>
</feature>
<evidence type="ECO:0000256" key="1">
    <source>
        <dbReference type="SAM" id="MobiDB-lite"/>
    </source>
</evidence>
<dbReference type="InterPro" id="IPR036465">
    <property type="entry name" value="vWFA_dom_sf"/>
</dbReference>
<feature type="compositionally biased region" description="Low complexity" evidence="1">
    <location>
        <begin position="523"/>
        <end position="542"/>
    </location>
</feature>
<dbReference type="InterPro" id="IPR013783">
    <property type="entry name" value="Ig-like_fold"/>
</dbReference>
<gene>
    <name evidence="5" type="ORF">J2X05_002036</name>
</gene>
<dbReference type="Gene3D" id="3.40.50.410">
    <property type="entry name" value="von Willebrand factor, type A domain"/>
    <property type="match status" value="1"/>
</dbReference>
<accession>A0ABU1UXU8</accession>
<dbReference type="InterPro" id="IPR014756">
    <property type="entry name" value="Ig_E-set"/>
</dbReference>
<dbReference type="Proteomes" id="UP001253595">
    <property type="component" value="Unassembled WGS sequence"/>
</dbReference>
<proteinExistence type="predicted"/>
<keyword evidence="3" id="KW-0732">Signal</keyword>
<keyword evidence="2" id="KW-0472">Membrane</keyword>
<evidence type="ECO:0000313" key="6">
    <source>
        <dbReference type="Proteomes" id="UP001253595"/>
    </source>
</evidence>
<name>A0ABU1UXU8_9GAMM</name>
<dbReference type="Gene3D" id="2.60.40.10">
    <property type="entry name" value="Immunoglobulins"/>
    <property type="match status" value="1"/>
</dbReference>
<organism evidence="5 6">
    <name type="scientific">Cellvibrio fibrivorans</name>
    <dbReference type="NCBI Taxonomy" id="126350"/>
    <lineage>
        <taxon>Bacteria</taxon>
        <taxon>Pseudomonadati</taxon>
        <taxon>Pseudomonadota</taxon>
        <taxon>Gammaproteobacteria</taxon>
        <taxon>Cellvibrionales</taxon>
        <taxon>Cellvibrionaceae</taxon>
        <taxon>Cellvibrio</taxon>
    </lineage>
</organism>
<sequence length="659" mass="72272">MQLLVRILMSCLLWVAATASADELTKPLPADVRVIIDISGSMKKTDPENLRKPAVDLIVRLLPDASKAGLWTFGQSVNMLMPHRVVDPQWRSEGAQKAATINSVAMFTNIGAALEKATEDFATPAQDYRRNIILLTDGVVDISKEAVVNLNERKRVLTELLPRLKASDYRIHTIALSGDADQELMKKLSIATDGIFEVADTADELMSTFLRIFDQAVPAERVPLDENGFLVDASIQEFTALIFRRAEVPATIIVAPDGKEYSGTDPQNNVNWYRTSKYDLITVQQPVPGQWKVKTDMAPNSRVTVVSNLQLVVAPLKSNIKSNQALDLAYSFQENGQTITNKDFLDLLTGKALVSNQASHEVTEIDLATAASADGIFQHSLNGFGNEGEYDVTVVIDGKTFKREFVHHVNITDSAFKLEKRVDEADGKKTYMYTLTADLETVDVDKTKVTAVIKNSKDNNLERQLNTIGKDHWEFSFTPVQVARYDIVLQVEGMQIDGSPLTETIKADQFYFPDEASVLAAEQPVSEASSSVASEPAAAADPATEKEPEAEEESDNLLLYISIGIGNLLVLVLGYVAYRLIAGKGNKDELAEIEKTLATDSGSLKKDAAKKTAIDVSDDQTAHIPMGDMSGSEMSMSDDLMADNLFPLDNLDDSDSNKK</sequence>
<dbReference type="PROSITE" id="PS50234">
    <property type="entry name" value="VWFA"/>
    <property type="match status" value="1"/>
</dbReference>
<keyword evidence="2" id="KW-1133">Transmembrane helix</keyword>